<gene>
    <name evidence="1" type="ORF">GWK09_09835</name>
</gene>
<organism evidence="1 2">
    <name type="scientific">Muriicola jejuensis</name>
    <dbReference type="NCBI Taxonomy" id="504488"/>
    <lineage>
        <taxon>Bacteria</taxon>
        <taxon>Pseudomonadati</taxon>
        <taxon>Bacteroidota</taxon>
        <taxon>Flavobacteriia</taxon>
        <taxon>Flavobacteriales</taxon>
        <taxon>Flavobacteriaceae</taxon>
        <taxon>Muriicola</taxon>
    </lineage>
</organism>
<dbReference type="RefSeq" id="WP_163693188.1">
    <property type="nucleotide sequence ID" value="NZ_FXTW01000002.1"/>
</dbReference>
<reference evidence="1 2" key="1">
    <citation type="submission" date="2020-01" db="EMBL/GenBank/DDBJ databases">
        <title>Muriicola jejuensis KCTC 22299.</title>
        <authorList>
            <person name="Wang G."/>
        </authorList>
    </citation>
    <scope>NUCLEOTIDE SEQUENCE [LARGE SCALE GENOMIC DNA]</scope>
    <source>
        <strain evidence="1 2">KCTC 22299</strain>
    </source>
</reference>
<dbReference type="EMBL" id="JAABOP010000002">
    <property type="protein sequence ID" value="NER10815.1"/>
    <property type="molecule type" value="Genomic_DNA"/>
</dbReference>
<proteinExistence type="predicted"/>
<name>A0A6P0UC29_9FLAO</name>
<sequence length="47" mass="5524">MHKLDVLLRKIVSTCTCPSRLAEFLYKSIQTLLKRSLLPYLYLKINV</sequence>
<evidence type="ECO:0000313" key="1">
    <source>
        <dbReference type="EMBL" id="NER10815.1"/>
    </source>
</evidence>
<accession>A0A6P0UC29</accession>
<keyword evidence="2" id="KW-1185">Reference proteome</keyword>
<evidence type="ECO:0000313" key="2">
    <source>
        <dbReference type="Proteomes" id="UP000468443"/>
    </source>
</evidence>
<dbReference type="AlphaFoldDB" id="A0A6P0UC29"/>
<dbReference type="Proteomes" id="UP000468443">
    <property type="component" value="Unassembled WGS sequence"/>
</dbReference>
<protein>
    <submittedName>
        <fullName evidence="1">Uncharacterized protein</fullName>
    </submittedName>
</protein>
<comment type="caution">
    <text evidence="1">The sequence shown here is derived from an EMBL/GenBank/DDBJ whole genome shotgun (WGS) entry which is preliminary data.</text>
</comment>